<organism evidence="1 2">
    <name type="scientific">Halogeometricum pallidum JCM 14848</name>
    <dbReference type="NCBI Taxonomy" id="1227487"/>
    <lineage>
        <taxon>Archaea</taxon>
        <taxon>Methanobacteriati</taxon>
        <taxon>Methanobacteriota</taxon>
        <taxon>Stenosarchaea group</taxon>
        <taxon>Halobacteria</taxon>
        <taxon>Halobacteriales</taxon>
        <taxon>Haloferacaceae</taxon>
        <taxon>Halogeometricum</taxon>
    </lineage>
</organism>
<evidence type="ECO:0000313" key="2">
    <source>
        <dbReference type="Proteomes" id="UP000011513"/>
    </source>
</evidence>
<keyword evidence="2" id="KW-1185">Reference proteome</keyword>
<name>M0DC49_HALPD</name>
<reference evidence="1 2" key="1">
    <citation type="journal article" date="2014" name="PLoS Genet.">
        <title>Phylogenetically driven sequencing of extremely halophilic archaea reveals strategies for static and dynamic osmo-response.</title>
        <authorList>
            <person name="Becker E.A."/>
            <person name="Seitzer P.M."/>
            <person name="Tritt A."/>
            <person name="Larsen D."/>
            <person name="Krusor M."/>
            <person name="Yao A.I."/>
            <person name="Wu D."/>
            <person name="Madern D."/>
            <person name="Eisen J.A."/>
            <person name="Darling A.E."/>
            <person name="Facciotti M.T."/>
        </authorList>
    </citation>
    <scope>NUCLEOTIDE SEQUENCE [LARGE SCALE GENOMIC DNA]</scope>
    <source>
        <strain evidence="1 2">JCM 14848</strain>
    </source>
</reference>
<dbReference type="AlphaFoldDB" id="M0DC49"/>
<dbReference type="EMBL" id="AOIV01000012">
    <property type="protein sequence ID" value="ELZ32327.1"/>
    <property type="molecule type" value="Genomic_DNA"/>
</dbReference>
<protein>
    <submittedName>
        <fullName evidence="1">Transfer complex protein</fullName>
    </submittedName>
</protein>
<gene>
    <name evidence="1" type="ORF">C474_07542</name>
</gene>
<proteinExistence type="predicted"/>
<feature type="non-terminal residue" evidence="1">
    <location>
        <position position="242"/>
    </location>
</feature>
<dbReference type="eggNOG" id="arCOG04035">
    <property type="taxonomic scope" value="Archaea"/>
</dbReference>
<evidence type="ECO:0000313" key="1">
    <source>
        <dbReference type="EMBL" id="ELZ32327.1"/>
    </source>
</evidence>
<dbReference type="Proteomes" id="UP000011513">
    <property type="component" value="Unassembled WGS sequence"/>
</dbReference>
<dbReference type="InParanoid" id="M0DC49"/>
<sequence length="242" mass="27001">MRNVILQASGGILGQLIEWLLNPMSPEGAAIYAILVVTLGASGKRLWDRHTADNEPEVDFSDVLDKQTFEEGHAEGQLLDEISESHKTVTAPAAIEWETRAAHVGEQWTTTLYIADYADYPNDGYLSDLFELTDVLYIADYADYPNDGYLSDLFELTDVEFDLTAHITPKNQQRARNELQDIADDLQVDADLEQSVRSAYLQERANEAAATYKAVESGANVFDQGMFVTVRADDKDDLRDSV</sequence>
<accession>M0DC49</accession>
<comment type="caution">
    <text evidence="1">The sequence shown here is derived from an EMBL/GenBank/DDBJ whole genome shotgun (WGS) entry which is preliminary data.</text>
</comment>